<dbReference type="Proteomes" id="UP001253637">
    <property type="component" value="Segment"/>
</dbReference>
<protein>
    <recommendedName>
        <fullName evidence="5">Transmembrane protein</fullName>
    </recommendedName>
</protein>
<feature type="transmembrane region" description="Helical" evidence="2">
    <location>
        <begin position="6"/>
        <end position="27"/>
    </location>
</feature>
<name>A0A811BSL5_9VIRU</name>
<evidence type="ECO:0000256" key="2">
    <source>
        <dbReference type="SAM" id="Phobius"/>
    </source>
</evidence>
<keyword evidence="2" id="KW-0812">Transmembrane</keyword>
<feature type="region of interest" description="Disordered" evidence="1">
    <location>
        <begin position="80"/>
        <end position="134"/>
    </location>
</feature>
<feature type="compositionally biased region" description="Basic and acidic residues" evidence="1">
    <location>
        <begin position="111"/>
        <end position="134"/>
    </location>
</feature>
<evidence type="ECO:0000256" key="1">
    <source>
        <dbReference type="SAM" id="MobiDB-lite"/>
    </source>
</evidence>
<evidence type="ECO:0000313" key="3">
    <source>
        <dbReference type="EMBL" id="BCU03381.1"/>
    </source>
</evidence>
<reference evidence="3" key="1">
    <citation type="submission" date="2021-04" db="EMBL/GenBank/DDBJ databases">
        <title>Draft Genome Sequence of Pandoravirus japonicus, Isolated from the Sabaishi River of Niigata, Japan.</title>
        <authorList>
            <person name="Hosokawa N."/>
            <person name="Takahashi H."/>
            <person name="Aoki K."/>
            <person name="Takemura M."/>
        </authorList>
    </citation>
    <scope>NUCLEOTIDE SEQUENCE</scope>
</reference>
<keyword evidence="2" id="KW-1133">Transmembrane helix</keyword>
<keyword evidence="2" id="KW-0472">Membrane</keyword>
<proteinExistence type="predicted"/>
<sequence>MDTVATCRHGAACLFSFFFLTLFFFSICKQKTNCLRRRRCAQWAARILFFSFFLPALLLSLPLARGGAANCLALRRLSPANNTNLPRDAGVLDNKSNALPRKASKPRERKRITCERERERHVVTKKGGGERRQR</sequence>
<feature type="transmembrane region" description="Helical" evidence="2">
    <location>
        <begin position="47"/>
        <end position="64"/>
    </location>
</feature>
<evidence type="ECO:0008006" key="5">
    <source>
        <dbReference type="Google" id="ProtNLM"/>
    </source>
</evidence>
<evidence type="ECO:0000313" key="4">
    <source>
        <dbReference type="Proteomes" id="UP001253637"/>
    </source>
</evidence>
<organism evidence="3 4">
    <name type="scientific">Pandoravirus japonicus</name>
    <dbReference type="NCBI Taxonomy" id="2823154"/>
    <lineage>
        <taxon>Viruses</taxon>
        <taxon>Pandoravirus</taxon>
    </lineage>
</organism>
<accession>A0A811BSL5</accession>
<dbReference type="EMBL" id="LC625835">
    <property type="protein sequence ID" value="BCU03381.1"/>
    <property type="molecule type" value="Genomic_DNA"/>
</dbReference>